<proteinExistence type="predicted"/>
<sequence length="236" mass="26909">MEIFIQQERLRGSLYHLLSKCYQIPGEFLKTEEVVKQLHLFLSENHPRAAAEAAVMLSVLESTDDLSPLVQEFLTLFVGPKTLLAPPYGSLYLEDKGQIMGPSTFEAMKYYEAAGLQKSKTMHEPDDHLRIELEFISYLIGRVLESSESNRMEAAVKFAQLQTTFLERHLGNWVHPFANNMENQATSDYFKALARLTILFVGQDVSQDSKQMLAELQMFAQEDQSSAEKHQSQEIN</sequence>
<keyword evidence="1" id="KW-0143">Chaperone</keyword>
<dbReference type="EMBL" id="JBCITM010000003">
    <property type="protein sequence ID" value="MEN1759774.1"/>
    <property type="molecule type" value="Genomic_DNA"/>
</dbReference>
<name>A0ABU9VRJ0_9CLOT</name>
<dbReference type="InterPro" id="IPR020945">
    <property type="entry name" value="DMSO/NO3_reduct_chaperone"/>
</dbReference>
<dbReference type="PANTHER" id="PTHR34227">
    <property type="entry name" value="CHAPERONE PROTEIN YCDY"/>
    <property type="match status" value="1"/>
</dbReference>
<dbReference type="InterPro" id="IPR036411">
    <property type="entry name" value="TorD-like_sf"/>
</dbReference>
<dbReference type="Gene3D" id="1.10.3480.10">
    <property type="entry name" value="TorD-like"/>
    <property type="match status" value="1"/>
</dbReference>
<dbReference type="Proteomes" id="UP001407405">
    <property type="component" value="Unassembled WGS sequence"/>
</dbReference>
<comment type="caution">
    <text evidence="2">The sequence shown here is derived from an EMBL/GenBank/DDBJ whole genome shotgun (WGS) entry which is preliminary data.</text>
</comment>
<reference evidence="2 3" key="1">
    <citation type="submission" date="2024-04" db="EMBL/GenBank/DDBJ databases">
        <title>Genome sequencing and metabolic network reconstruction of aminoacids and betaine degradation by Anoxynatronum sibiricum.</title>
        <authorList>
            <person name="Detkova E.N."/>
            <person name="Boltjanskaja Y.V."/>
            <person name="Mardanov A.V."/>
            <person name="Kevbrin V."/>
        </authorList>
    </citation>
    <scope>NUCLEOTIDE SEQUENCE [LARGE SCALE GENOMIC DNA]</scope>
    <source>
        <strain evidence="2 3">Z-7981</strain>
    </source>
</reference>
<evidence type="ECO:0000256" key="1">
    <source>
        <dbReference type="ARBA" id="ARBA00023186"/>
    </source>
</evidence>
<dbReference type="SUPFAM" id="SSF89155">
    <property type="entry name" value="TorD-like"/>
    <property type="match status" value="1"/>
</dbReference>
<dbReference type="RefSeq" id="WP_343185102.1">
    <property type="nucleotide sequence ID" value="NZ_JBCITM010000003.1"/>
</dbReference>
<dbReference type="InterPro" id="IPR050289">
    <property type="entry name" value="TorD/DmsD_chaperones"/>
</dbReference>
<gene>
    <name evidence="2" type="ORF">AAIG11_04750</name>
</gene>
<dbReference type="PANTHER" id="PTHR34227:SF1">
    <property type="entry name" value="DIMETHYL SULFOXIDE REDUCTASE CHAPERONE-RELATED"/>
    <property type="match status" value="1"/>
</dbReference>
<keyword evidence="3" id="KW-1185">Reference proteome</keyword>
<organism evidence="2 3">
    <name type="scientific">Anoxynatronum sibiricum</name>
    <dbReference type="NCBI Taxonomy" id="210623"/>
    <lineage>
        <taxon>Bacteria</taxon>
        <taxon>Bacillati</taxon>
        <taxon>Bacillota</taxon>
        <taxon>Clostridia</taxon>
        <taxon>Eubacteriales</taxon>
        <taxon>Clostridiaceae</taxon>
        <taxon>Anoxynatronum</taxon>
    </lineage>
</organism>
<evidence type="ECO:0000313" key="3">
    <source>
        <dbReference type="Proteomes" id="UP001407405"/>
    </source>
</evidence>
<dbReference type="Pfam" id="PF02613">
    <property type="entry name" value="Nitrate_red_del"/>
    <property type="match status" value="1"/>
</dbReference>
<protein>
    <submittedName>
        <fullName evidence="2">Molecular chaperone TorD family protein</fullName>
    </submittedName>
</protein>
<evidence type="ECO:0000313" key="2">
    <source>
        <dbReference type="EMBL" id="MEN1759774.1"/>
    </source>
</evidence>
<accession>A0ABU9VRJ0</accession>